<gene>
    <name evidence="1" type="ORF">EYF80_028810</name>
</gene>
<reference evidence="1 2" key="1">
    <citation type="submission" date="2019-03" db="EMBL/GenBank/DDBJ databases">
        <title>First draft genome of Liparis tanakae, snailfish: a comprehensive survey of snailfish specific genes.</title>
        <authorList>
            <person name="Kim W."/>
            <person name="Song I."/>
            <person name="Jeong J.-H."/>
            <person name="Kim D."/>
            <person name="Kim S."/>
            <person name="Ryu S."/>
            <person name="Song J.Y."/>
            <person name="Lee S.K."/>
        </authorList>
    </citation>
    <scope>NUCLEOTIDE SEQUENCE [LARGE SCALE GENOMIC DNA]</scope>
    <source>
        <tissue evidence="1">Muscle</tissue>
    </source>
</reference>
<keyword evidence="2" id="KW-1185">Reference proteome</keyword>
<proteinExistence type="predicted"/>
<dbReference type="EMBL" id="SRLO01000323">
    <property type="protein sequence ID" value="TNN61032.1"/>
    <property type="molecule type" value="Genomic_DNA"/>
</dbReference>
<dbReference type="Proteomes" id="UP000314294">
    <property type="component" value="Unassembled WGS sequence"/>
</dbReference>
<evidence type="ECO:0000313" key="2">
    <source>
        <dbReference type="Proteomes" id="UP000314294"/>
    </source>
</evidence>
<dbReference type="AlphaFoldDB" id="A0A4Z2H8E6"/>
<protein>
    <submittedName>
        <fullName evidence="1">Uncharacterized protein</fullName>
    </submittedName>
</protein>
<name>A0A4Z2H8E6_9TELE</name>
<sequence>MRVVVTLRFPETDFSDREITGSSQGFEIRMQLRDRLSSFSPVFSLVATFSTSQINSVRVLEDEKSKKSNSRVYWPELRNYRLKVEIFQLGAKFASPKTPQTRRPEEHGVYSNHTRLNLDFARKNLIAFDKASIFSRRER</sequence>
<comment type="caution">
    <text evidence="1">The sequence shown here is derived from an EMBL/GenBank/DDBJ whole genome shotgun (WGS) entry which is preliminary data.</text>
</comment>
<evidence type="ECO:0000313" key="1">
    <source>
        <dbReference type="EMBL" id="TNN61032.1"/>
    </source>
</evidence>
<accession>A0A4Z2H8E6</accession>
<organism evidence="1 2">
    <name type="scientific">Liparis tanakae</name>
    <name type="common">Tanaka's snailfish</name>
    <dbReference type="NCBI Taxonomy" id="230148"/>
    <lineage>
        <taxon>Eukaryota</taxon>
        <taxon>Metazoa</taxon>
        <taxon>Chordata</taxon>
        <taxon>Craniata</taxon>
        <taxon>Vertebrata</taxon>
        <taxon>Euteleostomi</taxon>
        <taxon>Actinopterygii</taxon>
        <taxon>Neopterygii</taxon>
        <taxon>Teleostei</taxon>
        <taxon>Neoteleostei</taxon>
        <taxon>Acanthomorphata</taxon>
        <taxon>Eupercaria</taxon>
        <taxon>Perciformes</taxon>
        <taxon>Cottioidei</taxon>
        <taxon>Cottales</taxon>
        <taxon>Liparidae</taxon>
        <taxon>Liparis</taxon>
    </lineage>
</organism>